<organism evidence="2 3">
    <name type="scientific">Camelimonas fluminis</name>
    <dbReference type="NCBI Taxonomy" id="1576911"/>
    <lineage>
        <taxon>Bacteria</taxon>
        <taxon>Pseudomonadati</taxon>
        <taxon>Pseudomonadota</taxon>
        <taxon>Alphaproteobacteria</taxon>
        <taxon>Hyphomicrobiales</taxon>
        <taxon>Chelatococcaceae</taxon>
        <taxon>Camelimonas</taxon>
    </lineage>
</organism>
<sequence length="138" mass="14434">MRAILATAALTALTLPALAGPATDLARARIEAIARGDTPALIAAYGDKAQLHWIGGPLDGAYAGAGQLQTAWSKFATAQAKQTAAIANISEAMNPKGATVTADVTFNGKNTVKVRYILVYRDGKLADEIWQVHPNAAY</sequence>
<dbReference type="Proteomes" id="UP001595704">
    <property type="component" value="Unassembled WGS sequence"/>
</dbReference>
<evidence type="ECO:0000313" key="3">
    <source>
        <dbReference type="Proteomes" id="UP001595704"/>
    </source>
</evidence>
<name>A0ABV7UKC9_9HYPH</name>
<dbReference type="Gene3D" id="3.10.450.50">
    <property type="match status" value="1"/>
</dbReference>
<protein>
    <submittedName>
        <fullName evidence="2">Nuclear transport factor 2 family protein</fullName>
    </submittedName>
</protein>
<evidence type="ECO:0000256" key="1">
    <source>
        <dbReference type="SAM" id="SignalP"/>
    </source>
</evidence>
<reference evidence="3" key="1">
    <citation type="journal article" date="2019" name="Int. J. Syst. Evol. Microbiol.">
        <title>The Global Catalogue of Microorganisms (GCM) 10K type strain sequencing project: providing services to taxonomists for standard genome sequencing and annotation.</title>
        <authorList>
            <consortium name="The Broad Institute Genomics Platform"/>
            <consortium name="The Broad Institute Genome Sequencing Center for Infectious Disease"/>
            <person name="Wu L."/>
            <person name="Ma J."/>
        </authorList>
    </citation>
    <scope>NUCLEOTIDE SEQUENCE [LARGE SCALE GENOMIC DNA]</scope>
    <source>
        <strain evidence="3">KCTC 42282</strain>
    </source>
</reference>
<dbReference type="SUPFAM" id="SSF54427">
    <property type="entry name" value="NTF2-like"/>
    <property type="match status" value="1"/>
</dbReference>
<proteinExistence type="predicted"/>
<dbReference type="EMBL" id="JBHRYC010000086">
    <property type="protein sequence ID" value="MFC3639021.1"/>
    <property type="molecule type" value="Genomic_DNA"/>
</dbReference>
<dbReference type="RefSeq" id="WP_191318384.1">
    <property type="nucleotide sequence ID" value="NZ_BNCG01000003.1"/>
</dbReference>
<keyword evidence="3" id="KW-1185">Reference proteome</keyword>
<keyword evidence="1" id="KW-0732">Signal</keyword>
<comment type="caution">
    <text evidence="2">The sequence shown here is derived from an EMBL/GenBank/DDBJ whole genome shotgun (WGS) entry which is preliminary data.</text>
</comment>
<accession>A0ABV7UKC9</accession>
<gene>
    <name evidence="2" type="ORF">ACFONL_16900</name>
</gene>
<feature type="chain" id="PRO_5047460153" evidence="1">
    <location>
        <begin position="20"/>
        <end position="138"/>
    </location>
</feature>
<dbReference type="InterPro" id="IPR032710">
    <property type="entry name" value="NTF2-like_dom_sf"/>
</dbReference>
<feature type="signal peptide" evidence="1">
    <location>
        <begin position="1"/>
        <end position="19"/>
    </location>
</feature>
<evidence type="ECO:0000313" key="2">
    <source>
        <dbReference type="EMBL" id="MFC3639021.1"/>
    </source>
</evidence>